<dbReference type="PANTHER" id="PTHR45724">
    <property type="entry name" value="AQUAPORIN NIP2-1"/>
    <property type="match status" value="1"/>
</dbReference>
<keyword evidence="6 8" id="KW-0472">Membrane</keyword>
<organism evidence="9 10">
    <name type="scientific">Ananas comosus</name>
    <name type="common">Pineapple</name>
    <name type="synonym">Ananas ananas</name>
    <dbReference type="NCBI Taxonomy" id="4615"/>
    <lineage>
        <taxon>Eukaryota</taxon>
        <taxon>Viridiplantae</taxon>
        <taxon>Streptophyta</taxon>
        <taxon>Embryophyta</taxon>
        <taxon>Tracheophyta</taxon>
        <taxon>Spermatophyta</taxon>
        <taxon>Magnoliopsida</taxon>
        <taxon>Liliopsida</taxon>
        <taxon>Poales</taxon>
        <taxon>Bromeliaceae</taxon>
        <taxon>Bromelioideae</taxon>
        <taxon>Ananas</taxon>
    </lineage>
</organism>
<dbReference type="AlphaFoldDB" id="A0A6P5FFN9"/>
<keyword evidence="2 7" id="KW-0813">Transport</keyword>
<evidence type="ECO:0000256" key="5">
    <source>
        <dbReference type="ARBA" id="ARBA00022989"/>
    </source>
</evidence>
<evidence type="ECO:0000256" key="8">
    <source>
        <dbReference type="SAM" id="Phobius"/>
    </source>
</evidence>
<keyword evidence="9" id="KW-1185">Reference proteome</keyword>
<dbReference type="InterPro" id="IPR022357">
    <property type="entry name" value="MIP_CS"/>
</dbReference>
<keyword evidence="3 7" id="KW-0812">Transmembrane</keyword>
<keyword evidence="4" id="KW-0677">Repeat</keyword>
<name>A0A6P5FFN9_ANACO</name>
<dbReference type="SUPFAM" id="SSF81338">
    <property type="entry name" value="Aquaporin-like"/>
    <property type="match status" value="1"/>
</dbReference>
<evidence type="ECO:0000256" key="1">
    <source>
        <dbReference type="ARBA" id="ARBA00004141"/>
    </source>
</evidence>
<dbReference type="InterPro" id="IPR034294">
    <property type="entry name" value="Aquaporin_transptr"/>
</dbReference>
<feature type="transmembrane region" description="Helical" evidence="8">
    <location>
        <begin position="151"/>
        <end position="170"/>
    </location>
</feature>
<feature type="transmembrane region" description="Helical" evidence="8">
    <location>
        <begin position="111"/>
        <end position="131"/>
    </location>
</feature>
<comment type="subcellular location">
    <subcellularLocation>
        <location evidence="1">Membrane</location>
        <topology evidence="1">Multi-pass membrane protein</topology>
    </subcellularLocation>
</comment>
<dbReference type="InterPro" id="IPR000425">
    <property type="entry name" value="MIP"/>
</dbReference>
<dbReference type="Gene3D" id="1.20.1080.10">
    <property type="entry name" value="Glycerol uptake facilitator protein"/>
    <property type="match status" value="1"/>
</dbReference>
<dbReference type="GO" id="GO:0015267">
    <property type="term" value="F:channel activity"/>
    <property type="evidence" value="ECO:0007669"/>
    <property type="project" value="InterPro"/>
</dbReference>
<protein>
    <submittedName>
        <fullName evidence="10">Probable aquaporin NIP5-1</fullName>
    </submittedName>
</protein>
<reference evidence="10" key="2">
    <citation type="submission" date="2025-08" db="UniProtKB">
        <authorList>
            <consortium name="RefSeq"/>
        </authorList>
    </citation>
    <scope>IDENTIFICATION</scope>
    <source>
        <tissue evidence="10">Leaf</tissue>
    </source>
</reference>
<evidence type="ECO:0000256" key="6">
    <source>
        <dbReference type="ARBA" id="ARBA00023136"/>
    </source>
</evidence>
<feature type="transmembrane region" description="Helical" evidence="8">
    <location>
        <begin position="224"/>
        <end position="242"/>
    </location>
</feature>
<sequence length="261" mass="27423">MSEMENGTSNGEGTPRFSYDWNLTPICSRCFPALIKKQLGAEFVGTFILILAGTAAPIVNQKYSSSESLIGNATAAGLAVVAVVLSIGHISGAHLNPSLTIAFAVLRRLPWGHVLPYIATQAVTSITAAFVVKEIFDSSLYAAVTIPTVSIQRAFAVEFIITFNLVFVVTAVTTDTRGVKELAAIAVGATIMFNALIAGPLSGASMNPVKTLGPALVAGIYTQMWIYFLAPTLGAVTGALAYKLVQVNHEDAVAPRSGQSF</sequence>
<gene>
    <name evidence="10" type="primary">LOC109714811</name>
</gene>
<dbReference type="PROSITE" id="PS00221">
    <property type="entry name" value="MIP"/>
    <property type="match status" value="1"/>
</dbReference>
<evidence type="ECO:0000256" key="3">
    <source>
        <dbReference type="ARBA" id="ARBA00022692"/>
    </source>
</evidence>
<feature type="transmembrane region" description="Helical" evidence="8">
    <location>
        <begin position="182"/>
        <end position="204"/>
    </location>
</feature>
<dbReference type="PRINTS" id="PR00783">
    <property type="entry name" value="MINTRINSICP"/>
</dbReference>
<accession>A0A6P5FFN9</accession>
<feature type="transmembrane region" description="Helical" evidence="8">
    <location>
        <begin position="70"/>
        <end position="90"/>
    </location>
</feature>
<evidence type="ECO:0000256" key="7">
    <source>
        <dbReference type="RuleBase" id="RU000477"/>
    </source>
</evidence>
<comment type="similarity">
    <text evidence="7">Belongs to the MIP/aquaporin (TC 1.A.8) family.</text>
</comment>
<dbReference type="RefSeq" id="XP_020095106.1">
    <property type="nucleotide sequence ID" value="XM_020239517.1"/>
</dbReference>
<feature type="transmembrane region" description="Helical" evidence="8">
    <location>
        <begin position="39"/>
        <end position="58"/>
    </location>
</feature>
<evidence type="ECO:0000313" key="9">
    <source>
        <dbReference type="Proteomes" id="UP000515123"/>
    </source>
</evidence>
<evidence type="ECO:0000313" key="10">
    <source>
        <dbReference type="RefSeq" id="XP_020095106.1"/>
    </source>
</evidence>
<dbReference type="Proteomes" id="UP000515123">
    <property type="component" value="Linkage group 9"/>
</dbReference>
<reference evidence="9" key="1">
    <citation type="journal article" date="2015" name="Nat. Genet.">
        <title>The pineapple genome and the evolution of CAM photosynthesis.</title>
        <authorList>
            <person name="Ming R."/>
            <person name="VanBuren R."/>
            <person name="Wai C.M."/>
            <person name="Tang H."/>
            <person name="Schatz M.C."/>
            <person name="Bowers J.E."/>
            <person name="Lyons E."/>
            <person name="Wang M.L."/>
            <person name="Chen J."/>
            <person name="Biggers E."/>
            <person name="Zhang J."/>
            <person name="Huang L."/>
            <person name="Zhang L."/>
            <person name="Miao W."/>
            <person name="Zhang J."/>
            <person name="Ye Z."/>
            <person name="Miao C."/>
            <person name="Lin Z."/>
            <person name="Wang H."/>
            <person name="Zhou H."/>
            <person name="Yim W.C."/>
            <person name="Priest H.D."/>
            <person name="Zheng C."/>
            <person name="Woodhouse M."/>
            <person name="Edger P.P."/>
            <person name="Guyot R."/>
            <person name="Guo H.B."/>
            <person name="Guo H."/>
            <person name="Zheng G."/>
            <person name="Singh R."/>
            <person name="Sharma A."/>
            <person name="Min X."/>
            <person name="Zheng Y."/>
            <person name="Lee H."/>
            <person name="Gurtowski J."/>
            <person name="Sedlazeck F.J."/>
            <person name="Harkess A."/>
            <person name="McKain M.R."/>
            <person name="Liao Z."/>
            <person name="Fang J."/>
            <person name="Liu J."/>
            <person name="Zhang X."/>
            <person name="Zhang Q."/>
            <person name="Hu W."/>
            <person name="Qin Y."/>
            <person name="Wang K."/>
            <person name="Chen L.Y."/>
            <person name="Shirley N."/>
            <person name="Lin Y.R."/>
            <person name="Liu L.Y."/>
            <person name="Hernandez A.G."/>
            <person name="Wright C.L."/>
            <person name="Bulone V."/>
            <person name="Tuskan G.A."/>
            <person name="Heath K."/>
            <person name="Zee F."/>
            <person name="Moore P.H."/>
            <person name="Sunkar R."/>
            <person name="Leebens-Mack J.H."/>
            <person name="Mockler T."/>
            <person name="Bennetzen J.L."/>
            <person name="Freeling M."/>
            <person name="Sankoff D."/>
            <person name="Paterson A.H."/>
            <person name="Zhu X."/>
            <person name="Yang X."/>
            <person name="Smith J.A."/>
            <person name="Cushman J.C."/>
            <person name="Paull R.E."/>
            <person name="Yu Q."/>
        </authorList>
    </citation>
    <scope>NUCLEOTIDE SEQUENCE [LARGE SCALE GENOMIC DNA]</scope>
    <source>
        <strain evidence="9">cv. F153</strain>
    </source>
</reference>
<dbReference type="OrthoDB" id="3222at2759"/>
<dbReference type="PANTHER" id="PTHR45724:SF55">
    <property type="entry name" value="AQUAPORIN NIP3-2"/>
    <property type="match status" value="1"/>
</dbReference>
<evidence type="ECO:0000256" key="2">
    <source>
        <dbReference type="ARBA" id="ARBA00022448"/>
    </source>
</evidence>
<keyword evidence="5 8" id="KW-1133">Transmembrane helix</keyword>
<dbReference type="GeneID" id="109714811"/>
<dbReference type="GO" id="GO:0016020">
    <property type="term" value="C:membrane"/>
    <property type="evidence" value="ECO:0007669"/>
    <property type="project" value="UniProtKB-SubCell"/>
</dbReference>
<proteinExistence type="inferred from homology"/>
<evidence type="ECO:0000256" key="4">
    <source>
        <dbReference type="ARBA" id="ARBA00022737"/>
    </source>
</evidence>
<dbReference type="InterPro" id="IPR023271">
    <property type="entry name" value="Aquaporin-like"/>
</dbReference>
<dbReference type="Pfam" id="PF00230">
    <property type="entry name" value="MIP"/>
    <property type="match status" value="1"/>
</dbReference>